<dbReference type="EMBL" id="CP126648">
    <property type="protein sequence ID" value="WJZ81066.1"/>
    <property type="molecule type" value="Genomic_DNA"/>
</dbReference>
<sequence>MQLQYPIDIYWREGDCVVDWMHTSFYEGVLNEVNPFFYRSRVEQSSPLPPRTMLIIYWTFMYIVNDNFGSFRRCRGLDDGFWCRFSLFPGCANILLKVFGLDKFLHQVMQTLALFNGVVVILMVGAPSVPILSSRICFDWLQPFEV</sequence>
<evidence type="ECO:0000313" key="3">
    <source>
        <dbReference type="Proteomes" id="UP001227230"/>
    </source>
</evidence>
<evidence type="ECO:0000313" key="2">
    <source>
        <dbReference type="EMBL" id="WJZ81066.1"/>
    </source>
</evidence>
<keyword evidence="1" id="KW-0472">Membrane</keyword>
<gene>
    <name evidence="2" type="ORF">VitviT2T_000926</name>
</gene>
<feature type="transmembrane region" description="Helical" evidence="1">
    <location>
        <begin position="112"/>
        <end position="132"/>
    </location>
</feature>
<evidence type="ECO:0000256" key="1">
    <source>
        <dbReference type="SAM" id="Phobius"/>
    </source>
</evidence>
<keyword evidence="3" id="KW-1185">Reference proteome</keyword>
<protein>
    <submittedName>
        <fullName evidence="2">Uncharacterized protein</fullName>
    </submittedName>
</protein>
<dbReference type="Proteomes" id="UP001227230">
    <property type="component" value="Chromosome 1"/>
</dbReference>
<proteinExistence type="predicted"/>
<reference evidence="2 3" key="1">
    <citation type="journal article" date="2023" name="Hortic Res">
        <title>The complete reference genome for grapevine (Vitis vinifera L.) genetics and breeding.</title>
        <authorList>
            <person name="Shi X."/>
            <person name="Cao S."/>
            <person name="Wang X."/>
            <person name="Huang S."/>
            <person name="Wang Y."/>
            <person name="Liu Z."/>
            <person name="Liu W."/>
            <person name="Leng X."/>
            <person name="Peng Y."/>
            <person name="Wang N."/>
            <person name="Wang Y."/>
            <person name="Ma Z."/>
            <person name="Xu X."/>
            <person name="Zhang F."/>
            <person name="Xue H."/>
            <person name="Zhong H."/>
            <person name="Wang Y."/>
            <person name="Zhang K."/>
            <person name="Velt A."/>
            <person name="Avia K."/>
            <person name="Holtgrawe D."/>
            <person name="Grimplet J."/>
            <person name="Matus J.T."/>
            <person name="Ware D."/>
            <person name="Wu X."/>
            <person name="Wang H."/>
            <person name="Liu C."/>
            <person name="Fang Y."/>
            <person name="Rustenholz C."/>
            <person name="Cheng Z."/>
            <person name="Xiao H."/>
            <person name="Zhou Y."/>
        </authorList>
    </citation>
    <scope>NUCLEOTIDE SEQUENCE [LARGE SCALE GENOMIC DNA]</scope>
    <source>
        <strain evidence="3">cv. Pinot noir / PN40024</strain>
        <tissue evidence="2">Leaf</tissue>
    </source>
</reference>
<organism evidence="2 3">
    <name type="scientific">Vitis vinifera</name>
    <name type="common">Grape</name>
    <dbReference type="NCBI Taxonomy" id="29760"/>
    <lineage>
        <taxon>Eukaryota</taxon>
        <taxon>Viridiplantae</taxon>
        <taxon>Streptophyta</taxon>
        <taxon>Embryophyta</taxon>
        <taxon>Tracheophyta</taxon>
        <taxon>Spermatophyta</taxon>
        <taxon>Magnoliopsida</taxon>
        <taxon>eudicotyledons</taxon>
        <taxon>Gunneridae</taxon>
        <taxon>Pentapetalae</taxon>
        <taxon>rosids</taxon>
        <taxon>Vitales</taxon>
        <taxon>Vitaceae</taxon>
        <taxon>Viteae</taxon>
        <taxon>Vitis</taxon>
    </lineage>
</organism>
<keyword evidence="1" id="KW-1133">Transmembrane helix</keyword>
<name>A0ABY9BE47_VITVI</name>
<keyword evidence="1" id="KW-0812">Transmembrane</keyword>
<accession>A0ABY9BE47</accession>